<accession>A0A4R6U8Z9</accession>
<organism evidence="2 3">
    <name type="scientific">Aureibacillus halotolerans</name>
    <dbReference type="NCBI Taxonomy" id="1508390"/>
    <lineage>
        <taxon>Bacteria</taxon>
        <taxon>Bacillati</taxon>
        <taxon>Bacillota</taxon>
        <taxon>Bacilli</taxon>
        <taxon>Bacillales</taxon>
        <taxon>Bacillaceae</taxon>
        <taxon>Aureibacillus</taxon>
    </lineage>
</organism>
<dbReference type="InterPro" id="IPR049500">
    <property type="entry name" value="Peptidase_M50B-like"/>
</dbReference>
<dbReference type="RefSeq" id="WP_133579118.1">
    <property type="nucleotide sequence ID" value="NZ_SNYJ01000002.1"/>
</dbReference>
<keyword evidence="1" id="KW-1133">Transmembrane helix</keyword>
<gene>
    <name evidence="2" type="ORF">EV213_102263</name>
</gene>
<feature type="transmembrane region" description="Helical" evidence="1">
    <location>
        <begin position="98"/>
        <end position="116"/>
    </location>
</feature>
<dbReference type="OrthoDB" id="158445at2"/>
<feature type="transmembrane region" description="Helical" evidence="1">
    <location>
        <begin position="150"/>
        <end position="173"/>
    </location>
</feature>
<keyword evidence="1" id="KW-0812">Transmembrane</keyword>
<dbReference type="EMBL" id="SNYJ01000002">
    <property type="protein sequence ID" value="TDQ42232.1"/>
    <property type="molecule type" value="Genomic_DNA"/>
</dbReference>
<sequence length="238" mass="26313">MNWKVVAASVLIFVLLYVPGVQAILRTWNTIVHESGHALMAVIVGGQVSSIQLFADLTGVTRSWTSTGWPMIVVSLSGYLTSSAVLLLFAWLWRKKAYNVLLGIAGVLVFANGVFWVRNPYGLLWIIGFLVLVGLLFWKGNRSWLAFTSFGLTLTLLVDSVRAAFDIFILSLFRSGSAGDASLLAQTTFVPALVWGLLFLIISIWAAWQSIRLLLPAFKAQKEMAAPRVEKRPRETRG</sequence>
<evidence type="ECO:0000256" key="1">
    <source>
        <dbReference type="SAM" id="Phobius"/>
    </source>
</evidence>
<keyword evidence="1" id="KW-0472">Membrane</keyword>
<proteinExistence type="predicted"/>
<comment type="caution">
    <text evidence="2">The sequence shown here is derived from an EMBL/GenBank/DDBJ whole genome shotgun (WGS) entry which is preliminary data.</text>
</comment>
<dbReference type="Pfam" id="PF13398">
    <property type="entry name" value="Peptidase_M50B"/>
    <property type="match status" value="1"/>
</dbReference>
<feature type="transmembrane region" description="Helical" evidence="1">
    <location>
        <begin position="193"/>
        <end position="215"/>
    </location>
</feature>
<dbReference type="AlphaFoldDB" id="A0A4R6U8Z9"/>
<protein>
    <submittedName>
        <fullName evidence="2">Peptidase M50B-like protein</fullName>
    </submittedName>
</protein>
<dbReference type="Proteomes" id="UP000295632">
    <property type="component" value="Unassembled WGS sequence"/>
</dbReference>
<evidence type="ECO:0000313" key="2">
    <source>
        <dbReference type="EMBL" id="TDQ42232.1"/>
    </source>
</evidence>
<feature type="transmembrane region" description="Helical" evidence="1">
    <location>
        <begin position="69"/>
        <end position="91"/>
    </location>
</feature>
<name>A0A4R6U8Z9_9BACI</name>
<keyword evidence="3" id="KW-1185">Reference proteome</keyword>
<evidence type="ECO:0000313" key="3">
    <source>
        <dbReference type="Proteomes" id="UP000295632"/>
    </source>
</evidence>
<feature type="transmembrane region" description="Helical" evidence="1">
    <location>
        <begin position="122"/>
        <end position="138"/>
    </location>
</feature>
<reference evidence="2 3" key="1">
    <citation type="submission" date="2019-03" db="EMBL/GenBank/DDBJ databases">
        <title>Genomic Encyclopedia of Type Strains, Phase IV (KMG-IV): sequencing the most valuable type-strain genomes for metagenomic binning, comparative biology and taxonomic classification.</title>
        <authorList>
            <person name="Goeker M."/>
        </authorList>
    </citation>
    <scope>NUCLEOTIDE SEQUENCE [LARGE SCALE GENOMIC DNA]</scope>
    <source>
        <strain evidence="2 3">DSM 28697</strain>
    </source>
</reference>